<dbReference type="PANTHER" id="PTHR42736">
    <property type="entry name" value="PROTEIN-GLUTAMINE GAMMA-GLUTAMYLTRANSFERASE"/>
    <property type="match status" value="1"/>
</dbReference>
<dbReference type="AlphaFoldDB" id="A0A4R7RTJ6"/>
<feature type="domain" description="Transglutaminase-like" evidence="3">
    <location>
        <begin position="743"/>
        <end position="814"/>
    </location>
</feature>
<dbReference type="PANTHER" id="PTHR42736:SF1">
    <property type="entry name" value="PROTEIN-GLUTAMINE GAMMA-GLUTAMYLTRANSFERASE"/>
    <property type="match status" value="1"/>
</dbReference>
<dbReference type="RefSeq" id="WP_133796286.1">
    <property type="nucleotide sequence ID" value="NZ_SOCA01000006.1"/>
</dbReference>
<keyword evidence="4" id="KW-0378">Hydrolase</keyword>
<evidence type="ECO:0000256" key="2">
    <source>
        <dbReference type="SAM" id="Phobius"/>
    </source>
</evidence>
<dbReference type="EMBL" id="SOCA01000006">
    <property type="protein sequence ID" value="TDU68146.1"/>
    <property type="molecule type" value="Genomic_DNA"/>
</dbReference>
<dbReference type="GO" id="GO:0008233">
    <property type="term" value="F:peptidase activity"/>
    <property type="evidence" value="ECO:0007669"/>
    <property type="project" value="UniProtKB-KW"/>
</dbReference>
<dbReference type="Proteomes" id="UP000295662">
    <property type="component" value="Unassembled WGS sequence"/>
</dbReference>
<keyword evidence="2" id="KW-0472">Membrane</keyword>
<dbReference type="InterPro" id="IPR038765">
    <property type="entry name" value="Papain-like_cys_pep_sf"/>
</dbReference>
<name>A0A4R7RTJ6_9BACT</name>
<feature type="transmembrane region" description="Helical" evidence="2">
    <location>
        <begin position="69"/>
        <end position="88"/>
    </location>
</feature>
<dbReference type="OrthoDB" id="175652at2"/>
<feature type="compositionally biased region" description="Low complexity" evidence="1">
    <location>
        <begin position="207"/>
        <end position="221"/>
    </location>
</feature>
<feature type="transmembrane region" description="Helical" evidence="2">
    <location>
        <begin position="447"/>
        <end position="465"/>
    </location>
</feature>
<dbReference type="Pfam" id="PF13559">
    <property type="entry name" value="DUF4129"/>
    <property type="match status" value="1"/>
</dbReference>
<feature type="transmembrane region" description="Helical" evidence="2">
    <location>
        <begin position="510"/>
        <end position="526"/>
    </location>
</feature>
<feature type="transmembrane region" description="Helical" evidence="2">
    <location>
        <begin position="400"/>
        <end position="416"/>
    </location>
</feature>
<accession>A0A4R7RTJ6</accession>
<organism evidence="4 5">
    <name type="scientific">Prosthecobacter fusiformis</name>
    <dbReference type="NCBI Taxonomy" id="48464"/>
    <lineage>
        <taxon>Bacteria</taxon>
        <taxon>Pseudomonadati</taxon>
        <taxon>Verrucomicrobiota</taxon>
        <taxon>Verrucomicrobiia</taxon>
        <taxon>Verrucomicrobiales</taxon>
        <taxon>Verrucomicrobiaceae</taxon>
        <taxon>Prosthecobacter</taxon>
    </lineage>
</organism>
<keyword evidence="4" id="KW-0645">Protease</keyword>
<gene>
    <name evidence="4" type="ORF">EI77_03263</name>
</gene>
<dbReference type="InterPro" id="IPR002931">
    <property type="entry name" value="Transglutaminase-like"/>
</dbReference>
<evidence type="ECO:0000256" key="1">
    <source>
        <dbReference type="SAM" id="MobiDB-lite"/>
    </source>
</evidence>
<dbReference type="InterPro" id="IPR021878">
    <property type="entry name" value="TgpA_N"/>
</dbReference>
<feature type="transmembrane region" description="Helical" evidence="2">
    <location>
        <begin position="44"/>
        <end position="63"/>
    </location>
</feature>
<sequence>MNQEGSIHAEVHLPAKVAAKGGRMRAFFKKGPAQDFSFTTRVRMNLHTVSWFGLCCTMGYAGAVQANGAAYLLAFMTGALGVMSYVYARANLRGLEVRVGAAPVQLAGKGEVLPVELRASYGHAPCGIEVILVGAPESSFVEEVVNGQPVRLHLRMPPAGQPLRLLLRSAYPLGLLKAQRLVNVELTRHAVPAASGDLALPQGTVLSSGSDGRSGGYSPPSREGDDFAGVREWQPGDSPRHIDWRAVARGRPLMVKTWAKGTSEAVAMDWETLPLPVAERAGQMVRWIQMCEQQGLSYSLKLPGQEISAGQGESHARRCLAALAELHAGGATSAETPQSARVPASYERRIGVPRGPLGLLSAVLFMTVLPLQDLVAVPVLVLFFLSLSYRSLIARPLKHRWLPLSVTALGVAGLYFTQGDLLSMEAGIALLIVLSGGKMLESRSPHDFQVMAMIGWFLCLCGLLADQSIGRAVLMFGAYALITGCMVRFRRGVVGWKIPARQTTRLLLQALPMVVILFVIFPRVSLDSLVRLGSRRTTVTGIPTSLDPGKVLQIAKNTERAFRVEFPEGVIPSNNQRYWRCVVLWDCWGLSWNRGLGLSYGPRIRQAEAGDIRQTITLEPHGQTWLPALDYPVYGTDGRADLTLHAERLLSAHEPVRKQRRLNVLSRPQLVWEPLPESHRLAALQVPRDFSVNLRSLAEQWRQASANDQQVVEAGLNYLRTQGFKYTMEPGTYLGPGALEEFVLRRRIGFCEHFSAAFASLMRAAGVPSRVIMGYQGGEMSMTGTHLIVRQSDAHSWTEVWLEGAGWTRIDPTAVLAPGRVNQGLQSFMLGGEEELERQRDTWWWQIRERTELFWDQVNDQWYQVISFDEESQFGWLSWLGVSGAQQVYLLLGSFFIVLLLLGILNLWLRRPARDTDAWRLAWERLCRHLEGLGMPARRANEGPQAYALRIASERPQVMELAQQYAESRYGTKAASLTAFKKAVRLLR</sequence>
<protein>
    <submittedName>
        <fullName evidence="4">Transglutaminase-like putative cysteine protease</fullName>
    </submittedName>
</protein>
<dbReference type="GO" id="GO:0006508">
    <property type="term" value="P:proteolysis"/>
    <property type="evidence" value="ECO:0007669"/>
    <property type="project" value="UniProtKB-KW"/>
</dbReference>
<dbReference type="SUPFAM" id="SSF54001">
    <property type="entry name" value="Cysteine proteinases"/>
    <property type="match status" value="1"/>
</dbReference>
<feature type="transmembrane region" description="Helical" evidence="2">
    <location>
        <begin position="375"/>
        <end position="393"/>
    </location>
</feature>
<comment type="caution">
    <text evidence="4">The sequence shown here is derived from an EMBL/GenBank/DDBJ whole genome shotgun (WGS) entry which is preliminary data.</text>
</comment>
<dbReference type="SMART" id="SM00460">
    <property type="entry name" value="TGc"/>
    <property type="match status" value="1"/>
</dbReference>
<feature type="transmembrane region" description="Helical" evidence="2">
    <location>
        <begin position="351"/>
        <end position="369"/>
    </location>
</feature>
<dbReference type="Pfam" id="PF11992">
    <property type="entry name" value="TgpA_N"/>
    <property type="match status" value="1"/>
</dbReference>
<feature type="transmembrane region" description="Helical" evidence="2">
    <location>
        <begin position="888"/>
        <end position="909"/>
    </location>
</feature>
<keyword evidence="2" id="KW-1133">Transmembrane helix</keyword>
<keyword evidence="5" id="KW-1185">Reference proteome</keyword>
<feature type="region of interest" description="Disordered" evidence="1">
    <location>
        <begin position="201"/>
        <end position="235"/>
    </location>
</feature>
<dbReference type="Gene3D" id="3.10.620.30">
    <property type="match status" value="1"/>
</dbReference>
<dbReference type="Pfam" id="PF01841">
    <property type="entry name" value="Transglut_core"/>
    <property type="match status" value="1"/>
</dbReference>
<reference evidence="4 5" key="1">
    <citation type="submission" date="2019-03" db="EMBL/GenBank/DDBJ databases">
        <title>Genomic Encyclopedia of Archaeal and Bacterial Type Strains, Phase II (KMG-II): from individual species to whole genera.</title>
        <authorList>
            <person name="Goeker M."/>
        </authorList>
    </citation>
    <scope>NUCLEOTIDE SEQUENCE [LARGE SCALE GENOMIC DNA]</scope>
    <source>
        <strain evidence="4 5">ATCC 25309</strain>
    </source>
</reference>
<dbReference type="InterPro" id="IPR025403">
    <property type="entry name" value="TgpA-like_C"/>
</dbReference>
<proteinExistence type="predicted"/>
<dbReference type="InterPro" id="IPR052901">
    <property type="entry name" value="Bact_TGase-like"/>
</dbReference>
<evidence type="ECO:0000259" key="3">
    <source>
        <dbReference type="SMART" id="SM00460"/>
    </source>
</evidence>
<evidence type="ECO:0000313" key="4">
    <source>
        <dbReference type="EMBL" id="TDU68146.1"/>
    </source>
</evidence>
<evidence type="ECO:0000313" key="5">
    <source>
        <dbReference type="Proteomes" id="UP000295662"/>
    </source>
</evidence>
<keyword evidence="2" id="KW-0812">Transmembrane</keyword>